<name>A0A7J9NXS0_METMI</name>
<accession>A0A7J9NXS0</accession>
<proteinExistence type="predicted"/>
<dbReference type="EMBL" id="JACDUK010000001">
    <property type="protein sequence ID" value="MBA2852087.1"/>
    <property type="molecule type" value="Genomic_DNA"/>
</dbReference>
<reference evidence="1 2" key="1">
    <citation type="submission" date="2020-07" db="EMBL/GenBank/DDBJ databases">
        <title>Genomic Encyclopedia of Type Strains, Phase IV (KMG-V): Genome sequencing to study the core and pangenomes of soil and plant-associated prokaryotes.</title>
        <authorList>
            <person name="Whitman W."/>
        </authorList>
    </citation>
    <scope>NUCLEOTIDE SEQUENCE [LARGE SCALE GENOMIC DNA]</scope>
    <source>
        <strain evidence="1 2">S1</strain>
    </source>
</reference>
<dbReference type="Proteomes" id="UP000522365">
    <property type="component" value="Unassembled WGS sequence"/>
</dbReference>
<organism evidence="1 2">
    <name type="scientific">Methanococcus maripaludis</name>
    <name type="common">Methanococcus deltae</name>
    <dbReference type="NCBI Taxonomy" id="39152"/>
    <lineage>
        <taxon>Archaea</taxon>
        <taxon>Methanobacteriati</taxon>
        <taxon>Methanobacteriota</taxon>
        <taxon>Methanomada group</taxon>
        <taxon>Methanococci</taxon>
        <taxon>Methanococcales</taxon>
        <taxon>Methanococcaceae</taxon>
        <taxon>Methanococcus</taxon>
    </lineage>
</organism>
<gene>
    <name evidence="1" type="ORF">HNP89_000024</name>
</gene>
<evidence type="ECO:0000313" key="1">
    <source>
        <dbReference type="EMBL" id="MBA2852087.1"/>
    </source>
</evidence>
<comment type="caution">
    <text evidence="1">The sequence shown here is derived from an EMBL/GenBank/DDBJ whole genome shotgun (WGS) entry which is preliminary data.</text>
</comment>
<dbReference type="RefSeq" id="WP_181503527.1">
    <property type="nucleotide sequence ID" value="NZ_JACDUK010000001.1"/>
</dbReference>
<sequence length="85" mass="9087">MIFAVLFSGLAVNMGHEDVSSVTFQCPECYTVISGNNMEISATAAGRVDGNYYLNDVVFSYSKDGIDGKQLEPVISGLNLEGGKM</sequence>
<evidence type="ECO:0000313" key="2">
    <source>
        <dbReference type="Proteomes" id="UP000522365"/>
    </source>
</evidence>
<protein>
    <submittedName>
        <fullName evidence="1">Uncharacterized protein</fullName>
    </submittedName>
</protein>
<dbReference type="AlphaFoldDB" id="A0A7J9NXS0"/>